<dbReference type="SMART" id="SM00267">
    <property type="entry name" value="GGDEF"/>
    <property type="match status" value="1"/>
</dbReference>
<keyword evidence="6" id="KW-1185">Reference proteome</keyword>
<evidence type="ECO:0000256" key="1">
    <source>
        <dbReference type="ARBA" id="ARBA00012528"/>
    </source>
</evidence>
<evidence type="ECO:0000259" key="4">
    <source>
        <dbReference type="PROSITE" id="PS50887"/>
    </source>
</evidence>
<evidence type="ECO:0000256" key="3">
    <source>
        <dbReference type="SAM" id="Coils"/>
    </source>
</evidence>
<gene>
    <name evidence="5" type="ORF">A7E78_08885</name>
</gene>
<evidence type="ECO:0000313" key="5">
    <source>
        <dbReference type="EMBL" id="APG27940.1"/>
    </source>
</evidence>
<dbReference type="CDD" id="cd01949">
    <property type="entry name" value="GGDEF"/>
    <property type="match status" value="1"/>
</dbReference>
<organism evidence="5 6">
    <name type="scientific">Syntrophotalea acetylenivorans</name>
    <dbReference type="NCBI Taxonomy" id="1842532"/>
    <lineage>
        <taxon>Bacteria</taxon>
        <taxon>Pseudomonadati</taxon>
        <taxon>Thermodesulfobacteriota</taxon>
        <taxon>Desulfuromonadia</taxon>
        <taxon>Desulfuromonadales</taxon>
        <taxon>Syntrophotaleaceae</taxon>
        <taxon>Syntrophotalea</taxon>
    </lineage>
</organism>
<dbReference type="GO" id="GO:1902201">
    <property type="term" value="P:negative regulation of bacterial-type flagellum-dependent cell motility"/>
    <property type="evidence" value="ECO:0007669"/>
    <property type="project" value="TreeGrafter"/>
</dbReference>
<dbReference type="KEGG" id="pef:A7E78_08885"/>
<dbReference type="InterPro" id="IPR000160">
    <property type="entry name" value="GGDEF_dom"/>
</dbReference>
<dbReference type="Pfam" id="PF00990">
    <property type="entry name" value="GGDEF"/>
    <property type="match status" value="1"/>
</dbReference>
<dbReference type="Proteomes" id="UP000182517">
    <property type="component" value="Chromosome"/>
</dbReference>
<dbReference type="EMBL" id="CP015519">
    <property type="protein sequence ID" value="APG27940.1"/>
    <property type="molecule type" value="Genomic_DNA"/>
</dbReference>
<comment type="catalytic activity">
    <reaction evidence="2">
        <text>2 GTP = 3',3'-c-di-GMP + 2 diphosphate</text>
        <dbReference type="Rhea" id="RHEA:24898"/>
        <dbReference type="ChEBI" id="CHEBI:33019"/>
        <dbReference type="ChEBI" id="CHEBI:37565"/>
        <dbReference type="ChEBI" id="CHEBI:58805"/>
        <dbReference type="EC" id="2.7.7.65"/>
    </reaction>
</comment>
<dbReference type="OrthoDB" id="9790367at2"/>
<evidence type="ECO:0000313" key="6">
    <source>
        <dbReference type="Proteomes" id="UP000182517"/>
    </source>
</evidence>
<dbReference type="PANTHER" id="PTHR45138:SF9">
    <property type="entry name" value="DIGUANYLATE CYCLASE DGCM-RELATED"/>
    <property type="match status" value="1"/>
</dbReference>
<dbReference type="GO" id="GO:0043709">
    <property type="term" value="P:cell adhesion involved in single-species biofilm formation"/>
    <property type="evidence" value="ECO:0007669"/>
    <property type="project" value="TreeGrafter"/>
</dbReference>
<dbReference type="GO" id="GO:0052621">
    <property type="term" value="F:diguanylate cyclase activity"/>
    <property type="evidence" value="ECO:0007669"/>
    <property type="project" value="UniProtKB-EC"/>
</dbReference>
<dbReference type="InterPro" id="IPR050469">
    <property type="entry name" value="Diguanylate_Cyclase"/>
</dbReference>
<dbReference type="SUPFAM" id="SSF55073">
    <property type="entry name" value="Nucleotide cyclase"/>
    <property type="match status" value="1"/>
</dbReference>
<dbReference type="PANTHER" id="PTHR45138">
    <property type="entry name" value="REGULATORY COMPONENTS OF SENSORY TRANSDUCTION SYSTEM"/>
    <property type="match status" value="1"/>
</dbReference>
<feature type="coiled-coil region" evidence="3">
    <location>
        <begin position="90"/>
        <end position="124"/>
    </location>
</feature>
<protein>
    <recommendedName>
        <fullName evidence="1">diguanylate cyclase</fullName>
        <ecNumber evidence="1">2.7.7.65</ecNumber>
    </recommendedName>
</protein>
<dbReference type="AlphaFoldDB" id="A0A1L3GPZ8"/>
<dbReference type="STRING" id="1842532.A7E78_08885"/>
<accession>A0A1L3GPZ8</accession>
<dbReference type="GO" id="GO:0005886">
    <property type="term" value="C:plasma membrane"/>
    <property type="evidence" value="ECO:0007669"/>
    <property type="project" value="TreeGrafter"/>
</dbReference>
<dbReference type="InterPro" id="IPR029787">
    <property type="entry name" value="Nucleotide_cyclase"/>
</dbReference>
<sequence length="305" mass="34515">MPKAFVAHLGGGALTALLMLLGMISTMAFLNHWHIVWPSEQMLRFINALDRRKAPLIDSRIPVVWRPHFANIEKIFRDNQALAEENRQQIEMLDQRVKERTIELERLNLALREEIEERSKAEGALRLVNQKMQELSLVDGLTGIPNHRKFDEYLNFCWSQMLREQSPISIIMCDITYLKQFNDTYGHQAGDRCLQEIAQAIQASLQRPTDMVARYGGEEFFILLPGTDHAGAKRVATSIQQTLANLQIPHSGPLSDSCVRFSLGMATSIPTHGGSPESLMEAADQSLFRAKETGRNRVVALPVKR</sequence>
<dbReference type="NCBIfam" id="TIGR00254">
    <property type="entry name" value="GGDEF"/>
    <property type="match status" value="1"/>
</dbReference>
<dbReference type="EC" id="2.7.7.65" evidence="1"/>
<reference evidence="5 6" key="1">
    <citation type="journal article" date="2017" name="Genome Announc.">
        <title>Complete Genome Sequences of Two Acetylene-Fermenting Pelobacter acetylenicus Strains.</title>
        <authorList>
            <person name="Sutton J.M."/>
            <person name="Baesman S.M."/>
            <person name="Fierst J.L."/>
            <person name="Poret-Peterson A.T."/>
            <person name="Oremland R.S."/>
            <person name="Dunlap D.S."/>
            <person name="Akob D.M."/>
        </authorList>
    </citation>
    <scope>NUCLEOTIDE SEQUENCE [LARGE SCALE GENOMIC DNA]</scope>
    <source>
        <strain evidence="5 6">SFB93</strain>
    </source>
</reference>
<dbReference type="InterPro" id="IPR043128">
    <property type="entry name" value="Rev_trsase/Diguanyl_cyclase"/>
</dbReference>
<dbReference type="PROSITE" id="PS50887">
    <property type="entry name" value="GGDEF"/>
    <property type="match status" value="1"/>
</dbReference>
<name>A0A1L3GPZ8_9BACT</name>
<dbReference type="RefSeq" id="WP_072283903.1">
    <property type="nucleotide sequence ID" value="NZ_CP015519.1"/>
</dbReference>
<dbReference type="FunFam" id="3.30.70.270:FF:000001">
    <property type="entry name" value="Diguanylate cyclase domain protein"/>
    <property type="match status" value="1"/>
</dbReference>
<proteinExistence type="predicted"/>
<keyword evidence="3" id="KW-0175">Coiled coil</keyword>
<feature type="domain" description="GGDEF" evidence="4">
    <location>
        <begin position="166"/>
        <end position="303"/>
    </location>
</feature>
<dbReference type="Gene3D" id="3.30.70.270">
    <property type="match status" value="1"/>
</dbReference>
<evidence type="ECO:0000256" key="2">
    <source>
        <dbReference type="ARBA" id="ARBA00034247"/>
    </source>
</evidence>